<evidence type="ECO:0000256" key="1">
    <source>
        <dbReference type="SAM" id="Phobius"/>
    </source>
</evidence>
<organism evidence="2 3">
    <name type="scientific">Thamnocephalis sphaerospora</name>
    <dbReference type="NCBI Taxonomy" id="78915"/>
    <lineage>
        <taxon>Eukaryota</taxon>
        <taxon>Fungi</taxon>
        <taxon>Fungi incertae sedis</taxon>
        <taxon>Zoopagomycota</taxon>
        <taxon>Zoopagomycotina</taxon>
        <taxon>Zoopagomycetes</taxon>
        <taxon>Zoopagales</taxon>
        <taxon>Sigmoideomycetaceae</taxon>
        <taxon>Thamnocephalis</taxon>
    </lineage>
</organism>
<keyword evidence="1" id="KW-0472">Membrane</keyword>
<gene>
    <name evidence="2" type="ORF">THASP1DRAFT_23818</name>
</gene>
<dbReference type="OrthoDB" id="5578285at2759"/>
<reference evidence="3" key="1">
    <citation type="journal article" date="2018" name="Nat. Microbiol.">
        <title>Leveraging single-cell genomics to expand the fungal tree of life.</title>
        <authorList>
            <person name="Ahrendt S.R."/>
            <person name="Quandt C.A."/>
            <person name="Ciobanu D."/>
            <person name="Clum A."/>
            <person name="Salamov A."/>
            <person name="Andreopoulos B."/>
            <person name="Cheng J.F."/>
            <person name="Woyke T."/>
            <person name="Pelin A."/>
            <person name="Henrissat B."/>
            <person name="Reynolds N.K."/>
            <person name="Benny G.L."/>
            <person name="Smith M.E."/>
            <person name="James T.Y."/>
            <person name="Grigoriev I.V."/>
        </authorList>
    </citation>
    <scope>NUCLEOTIDE SEQUENCE [LARGE SCALE GENOMIC DNA]</scope>
    <source>
        <strain evidence="3">RSA 1356</strain>
    </source>
</reference>
<dbReference type="EMBL" id="KZ992633">
    <property type="protein sequence ID" value="RKP08139.1"/>
    <property type="molecule type" value="Genomic_DNA"/>
</dbReference>
<keyword evidence="3" id="KW-1185">Reference proteome</keyword>
<feature type="transmembrane region" description="Helical" evidence="1">
    <location>
        <begin position="254"/>
        <end position="277"/>
    </location>
</feature>
<feature type="transmembrane region" description="Helical" evidence="1">
    <location>
        <begin position="63"/>
        <end position="81"/>
    </location>
</feature>
<keyword evidence="1" id="KW-0812">Transmembrane</keyword>
<feature type="transmembrane region" description="Helical" evidence="1">
    <location>
        <begin position="289"/>
        <end position="308"/>
    </location>
</feature>
<keyword evidence="1" id="KW-1133">Transmembrane helix</keyword>
<dbReference type="AlphaFoldDB" id="A0A4V1IWN1"/>
<dbReference type="Proteomes" id="UP000271241">
    <property type="component" value="Unassembled WGS sequence"/>
</dbReference>
<evidence type="ECO:0000313" key="3">
    <source>
        <dbReference type="Proteomes" id="UP000271241"/>
    </source>
</evidence>
<evidence type="ECO:0000313" key="2">
    <source>
        <dbReference type="EMBL" id="RKP08139.1"/>
    </source>
</evidence>
<protein>
    <submittedName>
        <fullName evidence="2">Uncharacterized protein</fullName>
    </submittedName>
</protein>
<proteinExistence type="predicted"/>
<accession>A0A4V1IWN1</accession>
<sequence>MVAYDHGSNNNAADTAIAALSCHLCIVSLPLSGRVFCGRQQRHGAVVLRTRLHGRRRGRGRGASYRLASLWLLTVLCIGLLRRWPATEPWLGAVQAQATNSSDTPIVCPANLTCPAPLECYLAATGLTCLPPGTQGCRALPLPSGDYYAGQIAPIHSACQRCPLPGSPAQMQLLVDRYQQSVPGRPIAATLGGLGNCGPSAYCDAAQACQWRKKPLAKCDSSEQCLGACIQNNAAGYPTCFDPYMPRAEAVQRLIYFGIFFGVSVGLLLLAALACALAGQTRQRREFRACFVVAVLLALVLMGVAVYWEASPWPFSE</sequence>
<name>A0A4V1IWN1_9FUNG</name>